<dbReference type="InterPro" id="IPR051021">
    <property type="entry name" value="Mito_Ser/Thr_phosphatase"/>
</dbReference>
<reference evidence="6" key="1">
    <citation type="submission" date="2021-02" db="EMBL/GenBank/DDBJ databases">
        <authorList>
            <person name="Palmer J.M."/>
        </authorList>
    </citation>
    <scope>NUCLEOTIDE SEQUENCE</scope>
    <source>
        <strain evidence="6">SCRP734</strain>
    </source>
</reference>
<feature type="region of interest" description="Disordered" evidence="5">
    <location>
        <begin position="28"/>
        <end position="56"/>
    </location>
</feature>
<dbReference type="InterPro" id="IPR013078">
    <property type="entry name" value="His_Pase_superF_clade-1"/>
</dbReference>
<evidence type="ECO:0000256" key="1">
    <source>
        <dbReference type="ARBA" id="ARBA00006717"/>
    </source>
</evidence>
<accession>A0A8T1WJT9</accession>
<keyword evidence="2" id="KW-0378">Hydrolase</keyword>
<keyword evidence="7" id="KW-1185">Reference proteome</keyword>
<dbReference type="PANTHER" id="PTHR20935:SF0">
    <property type="entry name" value="SERINE_THREONINE-PROTEIN PHOSPHATASE PGAM5, MITOCHONDRIAL"/>
    <property type="match status" value="1"/>
</dbReference>
<evidence type="ECO:0000256" key="3">
    <source>
        <dbReference type="ARBA" id="ARBA00039765"/>
    </source>
</evidence>
<dbReference type="GO" id="GO:0004722">
    <property type="term" value="F:protein serine/threonine phosphatase activity"/>
    <property type="evidence" value="ECO:0007669"/>
    <property type="project" value="TreeGrafter"/>
</dbReference>
<gene>
    <name evidence="6" type="primary">PGAM5</name>
    <name evidence="6" type="ORF">PHYPSEUDO_001404</name>
</gene>
<dbReference type="Pfam" id="PF00300">
    <property type="entry name" value="His_Phos_1"/>
    <property type="match status" value="1"/>
</dbReference>
<proteinExistence type="inferred from homology"/>
<dbReference type="Proteomes" id="UP000694044">
    <property type="component" value="Unassembled WGS sequence"/>
</dbReference>
<dbReference type="EMBL" id="JAGDFM010000012">
    <property type="protein sequence ID" value="KAG7392300.1"/>
    <property type="molecule type" value="Genomic_DNA"/>
</dbReference>
<name>A0A8T1WJT9_9STRA</name>
<dbReference type="AlphaFoldDB" id="A0A8T1WJT9"/>
<dbReference type="GO" id="GO:0090141">
    <property type="term" value="P:positive regulation of mitochondrial fission"/>
    <property type="evidence" value="ECO:0007669"/>
    <property type="project" value="TreeGrafter"/>
</dbReference>
<comment type="similarity">
    <text evidence="1">Belongs to the phosphoglycerate mutase family. BPG-dependent PGAM subfamily.</text>
</comment>
<evidence type="ECO:0000256" key="4">
    <source>
        <dbReference type="ARBA" id="ARBA00040722"/>
    </source>
</evidence>
<dbReference type="PANTHER" id="PTHR20935">
    <property type="entry name" value="PHOSPHOGLYCERATE MUTASE-RELATED"/>
    <property type="match status" value="1"/>
</dbReference>
<sequence length="493" mass="53775">MSLDLAVPPAPKGGGCSVKTEAVRIQELSLAGEGEEGTRSSPKRKQRPASGTVPTDLTTLSAELPTDKKRGNKRALLTAMPGERRRDGEVVEVEGLLVVAEQVGRGQTPQDPPVFRTLGSIYCVLVRKRGGLSLETVSKDSHHTIVLDVDAMDLVHEPFKKDRKFHLRCRPSRLGDSGNGLRAPSYAFMASTKAEYVEWVNGILRFQASADGDRQGPSSKAEEKSASAASGSVRMQQGATDKNAGTGDQPRRSNEDCQQQVQSSLGEFVFSTPPRTKHIILVRHGHYINAHVPQVSDSKQVLSQMGRQQAELAGKCLGIAHNRVPTRHDVTIYHSDMTRAVETAAIISNNFGEISLNPSALLREGWPGTPYSTDSSVGGPRSNGVFGGMVERSRMDVERMQKAFDWFFLSSGDAQDENDEESYCVLVCHANLIRFFLCRALGVDPANTWGHFEINHCGITRIDVCANRPIKVTAVNETGHLPQSLITSSEDHL</sequence>
<dbReference type="CDD" id="cd07067">
    <property type="entry name" value="HP_PGM_like"/>
    <property type="match status" value="1"/>
</dbReference>
<organism evidence="6 7">
    <name type="scientific">Phytophthora pseudosyringae</name>
    <dbReference type="NCBI Taxonomy" id="221518"/>
    <lineage>
        <taxon>Eukaryota</taxon>
        <taxon>Sar</taxon>
        <taxon>Stramenopiles</taxon>
        <taxon>Oomycota</taxon>
        <taxon>Peronosporomycetes</taxon>
        <taxon>Peronosporales</taxon>
        <taxon>Peronosporaceae</taxon>
        <taxon>Phytophthora</taxon>
    </lineage>
</organism>
<protein>
    <recommendedName>
        <fullName evidence="3">Serine/threonine-protein phosphatase PGAM5, mitochondrial</fullName>
    </recommendedName>
    <alternativeName>
        <fullName evidence="4">Serine/threonine-protein phosphatase Pgam5, mitochondrial</fullName>
    </alternativeName>
</protein>
<dbReference type="GO" id="GO:0005739">
    <property type="term" value="C:mitochondrion"/>
    <property type="evidence" value="ECO:0007669"/>
    <property type="project" value="TreeGrafter"/>
</dbReference>
<evidence type="ECO:0000256" key="2">
    <source>
        <dbReference type="ARBA" id="ARBA00022801"/>
    </source>
</evidence>
<dbReference type="SMART" id="SM00855">
    <property type="entry name" value="PGAM"/>
    <property type="match status" value="1"/>
</dbReference>
<comment type="caution">
    <text evidence="6">The sequence shown here is derived from an EMBL/GenBank/DDBJ whole genome shotgun (WGS) entry which is preliminary data.</text>
</comment>
<evidence type="ECO:0000313" key="6">
    <source>
        <dbReference type="EMBL" id="KAG7392300.1"/>
    </source>
</evidence>
<evidence type="ECO:0000256" key="5">
    <source>
        <dbReference type="SAM" id="MobiDB-lite"/>
    </source>
</evidence>
<dbReference type="OrthoDB" id="2118094at2759"/>
<feature type="region of interest" description="Disordered" evidence="5">
    <location>
        <begin position="210"/>
        <end position="260"/>
    </location>
</feature>
<evidence type="ECO:0000313" key="7">
    <source>
        <dbReference type="Proteomes" id="UP000694044"/>
    </source>
</evidence>